<proteinExistence type="inferred from homology"/>
<evidence type="ECO:0000313" key="8">
    <source>
        <dbReference type="EMBL" id="CUH41415.1"/>
    </source>
</evidence>
<evidence type="ECO:0000256" key="6">
    <source>
        <dbReference type="ARBA" id="ARBA00023136"/>
    </source>
</evidence>
<dbReference type="EMBL" id="CYPS01000008">
    <property type="protein sequence ID" value="CUH41415.1"/>
    <property type="molecule type" value="Genomic_DNA"/>
</dbReference>
<comment type="similarity">
    <text evidence="2 7">Belongs to the UPF0056 (MarC) family.</text>
</comment>
<name>A0A0P1EK02_9RHOB</name>
<protein>
    <recommendedName>
        <fullName evidence="7">UPF0056 membrane protein</fullName>
    </recommendedName>
</protein>
<evidence type="ECO:0000256" key="3">
    <source>
        <dbReference type="ARBA" id="ARBA00022475"/>
    </source>
</evidence>
<evidence type="ECO:0000256" key="5">
    <source>
        <dbReference type="ARBA" id="ARBA00022989"/>
    </source>
</evidence>
<dbReference type="AlphaFoldDB" id="A0A0P1EK02"/>
<reference evidence="9" key="1">
    <citation type="submission" date="2015-09" db="EMBL/GenBank/DDBJ databases">
        <authorList>
            <person name="Rodrigo-Torres L."/>
            <person name="Arahal D.R."/>
        </authorList>
    </citation>
    <scope>NUCLEOTIDE SEQUENCE [LARGE SCALE GENOMIC DNA]</scope>
    <source>
        <strain evidence="9">CECT 4293</strain>
    </source>
</reference>
<feature type="transmembrane region" description="Helical" evidence="7">
    <location>
        <begin position="13"/>
        <end position="33"/>
    </location>
</feature>
<evidence type="ECO:0000256" key="4">
    <source>
        <dbReference type="ARBA" id="ARBA00022692"/>
    </source>
</evidence>
<dbReference type="NCBIfam" id="TIGR00427">
    <property type="entry name" value="NAAT family transporter"/>
    <property type="match status" value="1"/>
</dbReference>
<keyword evidence="3" id="KW-1003">Cell membrane</keyword>
<evidence type="ECO:0000313" key="9">
    <source>
        <dbReference type="Proteomes" id="UP000050786"/>
    </source>
</evidence>
<dbReference type="Proteomes" id="UP000050786">
    <property type="component" value="Unassembled WGS sequence"/>
</dbReference>
<dbReference type="Pfam" id="PF01914">
    <property type="entry name" value="MarC"/>
    <property type="match status" value="1"/>
</dbReference>
<dbReference type="GO" id="GO:0005886">
    <property type="term" value="C:plasma membrane"/>
    <property type="evidence" value="ECO:0007669"/>
    <property type="project" value="UniProtKB-SubCell"/>
</dbReference>
<dbReference type="PANTHER" id="PTHR33508:SF1">
    <property type="entry name" value="UPF0056 MEMBRANE PROTEIN YHCE"/>
    <property type="match status" value="1"/>
</dbReference>
<feature type="transmembrane region" description="Helical" evidence="7">
    <location>
        <begin position="151"/>
        <end position="170"/>
    </location>
</feature>
<keyword evidence="9" id="KW-1185">Reference proteome</keyword>
<sequence length="222" mass="23274">MAELFDQAVFLKFLAALLAIFNPLYGIPIFLSMTKGYSAPERRRVAFIVTGTVIIVGLIAVVIGEEILAVFGIDIPSFRIAGGLIIFGIGMSMLNASDRPQGDQQAVEDGHRKKENIAVVPLAIPLTIGPGTIAITIVYSHTLSDGAEVVTLGTAIVIACLIVGLGLLFADPISRLLGMTMINVITRVMALILVAVAIEMVLTGTFNAIDAHYPGLNSGGGG</sequence>
<gene>
    <name evidence="8" type="ORF">RUM4293_00286</name>
</gene>
<keyword evidence="5 7" id="KW-1133">Transmembrane helix</keyword>
<dbReference type="RefSeq" id="WP_058271543.1">
    <property type="nucleotide sequence ID" value="NZ_CYPS01000008.1"/>
</dbReference>
<keyword evidence="6 7" id="KW-0472">Membrane</keyword>
<comment type="subcellular location">
    <subcellularLocation>
        <location evidence="1 7">Cell membrane</location>
        <topology evidence="1 7">Multi-pass membrane protein</topology>
    </subcellularLocation>
</comment>
<feature type="transmembrane region" description="Helical" evidence="7">
    <location>
        <begin position="45"/>
        <end position="64"/>
    </location>
</feature>
<organism evidence="8 9">
    <name type="scientific">Ruegeria atlantica</name>
    <dbReference type="NCBI Taxonomy" id="81569"/>
    <lineage>
        <taxon>Bacteria</taxon>
        <taxon>Pseudomonadati</taxon>
        <taxon>Pseudomonadota</taxon>
        <taxon>Alphaproteobacteria</taxon>
        <taxon>Rhodobacterales</taxon>
        <taxon>Roseobacteraceae</taxon>
        <taxon>Ruegeria</taxon>
    </lineage>
</organism>
<accession>A0A0P1EK02</accession>
<keyword evidence="4 7" id="KW-0812">Transmembrane</keyword>
<feature type="transmembrane region" description="Helical" evidence="7">
    <location>
        <begin position="76"/>
        <end position="96"/>
    </location>
</feature>
<evidence type="ECO:0000256" key="1">
    <source>
        <dbReference type="ARBA" id="ARBA00004651"/>
    </source>
</evidence>
<evidence type="ECO:0000256" key="2">
    <source>
        <dbReference type="ARBA" id="ARBA00009784"/>
    </source>
</evidence>
<dbReference type="PANTHER" id="PTHR33508">
    <property type="entry name" value="UPF0056 MEMBRANE PROTEIN YHCE"/>
    <property type="match status" value="1"/>
</dbReference>
<feature type="transmembrane region" description="Helical" evidence="7">
    <location>
        <begin position="117"/>
        <end position="139"/>
    </location>
</feature>
<evidence type="ECO:0000256" key="7">
    <source>
        <dbReference type="RuleBase" id="RU362048"/>
    </source>
</evidence>
<dbReference type="InterPro" id="IPR002771">
    <property type="entry name" value="Multi_antbiot-R_MarC"/>
</dbReference>
<feature type="transmembrane region" description="Helical" evidence="7">
    <location>
        <begin position="190"/>
        <end position="209"/>
    </location>
</feature>